<gene>
    <name evidence="9" type="ORF">DA73_0230255</name>
    <name evidence="8" type="ORF">DA73_0400008715</name>
</gene>
<dbReference type="RefSeq" id="WP_038091454.1">
    <property type="nucleotide sequence ID" value="NZ_JHEG04000001.1"/>
</dbReference>
<dbReference type="GO" id="GO:0003729">
    <property type="term" value="F:mRNA binding"/>
    <property type="evidence" value="ECO:0007669"/>
    <property type="project" value="InterPro"/>
</dbReference>
<keyword evidence="5" id="KW-0378">Hydrolase</keyword>
<evidence type="ECO:0000256" key="2">
    <source>
        <dbReference type="ARBA" id="ARBA00022649"/>
    </source>
</evidence>
<evidence type="ECO:0000313" key="8">
    <source>
        <dbReference type="EMBL" id="KAF3885529.1"/>
    </source>
</evidence>
<evidence type="ECO:0000313" key="10">
    <source>
        <dbReference type="Proteomes" id="UP000029738"/>
    </source>
</evidence>
<reference evidence="8" key="2">
    <citation type="submission" date="2019-11" db="EMBL/GenBank/DDBJ databases">
        <title>Improved Assembly of Tolypothrix boutellei genome.</title>
        <authorList>
            <person name="Sarangi A.N."/>
            <person name="Mukherjee M."/>
            <person name="Ghosh S."/>
            <person name="Singh D."/>
            <person name="Das A."/>
            <person name="Kant S."/>
            <person name="Prusty A."/>
            <person name="Tripathy S."/>
        </authorList>
    </citation>
    <scope>NUCLEOTIDE SEQUENCE</scope>
    <source>
        <strain evidence="8">VB521301</strain>
    </source>
</reference>
<dbReference type="InterPro" id="IPR038570">
    <property type="entry name" value="HicA_sf"/>
</dbReference>
<keyword evidence="10" id="KW-1185">Reference proteome</keyword>
<dbReference type="OrthoDB" id="9811409at2"/>
<dbReference type="Gene3D" id="3.30.920.30">
    <property type="entry name" value="Hypothetical protein"/>
    <property type="match status" value="1"/>
</dbReference>
<evidence type="ECO:0000256" key="1">
    <source>
        <dbReference type="ARBA" id="ARBA00006620"/>
    </source>
</evidence>
<dbReference type="InterPro" id="IPR012933">
    <property type="entry name" value="HicA_mRNA_interferase"/>
</dbReference>
<comment type="similarity">
    <text evidence="1">Belongs to the HicA mRNA interferase family.</text>
</comment>
<keyword evidence="7" id="KW-0346">Stress response</keyword>
<sequence>MGASFTAQLKKILSEGSCYFERQGKGDHEIWYSPITDRRFVVDASIKSRHTANAILKQAGLPKAF</sequence>
<evidence type="ECO:0000256" key="5">
    <source>
        <dbReference type="ARBA" id="ARBA00022801"/>
    </source>
</evidence>
<dbReference type="Proteomes" id="UP000029738">
    <property type="component" value="Unassembled WGS sequence"/>
</dbReference>
<protein>
    <submittedName>
        <fullName evidence="8">Type II toxin-antitoxin system HicA family toxin</fullName>
    </submittedName>
    <submittedName>
        <fullName evidence="9">YcfA family protein</fullName>
    </submittedName>
</protein>
<evidence type="ECO:0000313" key="9">
    <source>
        <dbReference type="EMBL" id="KIE08796.1"/>
    </source>
</evidence>
<keyword evidence="4" id="KW-0255">Endonuclease</keyword>
<evidence type="ECO:0000256" key="6">
    <source>
        <dbReference type="ARBA" id="ARBA00022884"/>
    </source>
</evidence>
<organism evidence="9">
    <name type="scientific">Tolypothrix bouteillei VB521301</name>
    <dbReference type="NCBI Taxonomy" id="1479485"/>
    <lineage>
        <taxon>Bacteria</taxon>
        <taxon>Bacillati</taxon>
        <taxon>Cyanobacteriota</taxon>
        <taxon>Cyanophyceae</taxon>
        <taxon>Nostocales</taxon>
        <taxon>Tolypothrichaceae</taxon>
        <taxon>Tolypothrix</taxon>
    </lineage>
</organism>
<keyword evidence="6" id="KW-0694">RNA-binding</keyword>
<accession>A0A0C1N8B0</accession>
<comment type="caution">
    <text evidence="9">The sequence shown here is derived from an EMBL/GenBank/DDBJ whole genome shotgun (WGS) entry which is preliminary data.</text>
</comment>
<dbReference type="EMBL" id="JHEG04000001">
    <property type="protein sequence ID" value="KAF3885529.1"/>
    <property type="molecule type" value="Genomic_DNA"/>
</dbReference>
<dbReference type="GO" id="GO:0004519">
    <property type="term" value="F:endonuclease activity"/>
    <property type="evidence" value="ECO:0007669"/>
    <property type="project" value="UniProtKB-KW"/>
</dbReference>
<dbReference type="SUPFAM" id="SSF54786">
    <property type="entry name" value="YcfA/nrd intein domain"/>
    <property type="match status" value="1"/>
</dbReference>
<dbReference type="EMBL" id="JHEG02000058">
    <property type="protein sequence ID" value="KIE08796.1"/>
    <property type="molecule type" value="Genomic_DNA"/>
</dbReference>
<proteinExistence type="inferred from homology"/>
<reference evidence="9" key="1">
    <citation type="journal article" date="2015" name="Genome Announc.">
        <title>Draft Genome Sequence of Tolypothrix boutellei Strain VB521301.</title>
        <authorList>
            <person name="Chandrababunaidu M.M."/>
            <person name="Singh D."/>
            <person name="Sen D."/>
            <person name="Bhan S."/>
            <person name="Das S."/>
            <person name="Gupta A."/>
            <person name="Adhikary S.P."/>
            <person name="Tripathy S."/>
        </authorList>
    </citation>
    <scope>NUCLEOTIDE SEQUENCE</scope>
    <source>
        <strain evidence="9">VB521301</strain>
    </source>
</reference>
<dbReference type="STRING" id="1479485.DA73_0230255"/>
<dbReference type="AlphaFoldDB" id="A0A0C1N8B0"/>
<dbReference type="Pfam" id="PF07927">
    <property type="entry name" value="HicA_toxin"/>
    <property type="match status" value="1"/>
</dbReference>
<keyword evidence="3" id="KW-0540">Nuclease</keyword>
<evidence type="ECO:0000256" key="3">
    <source>
        <dbReference type="ARBA" id="ARBA00022722"/>
    </source>
</evidence>
<name>A0A0C1N8B0_9CYAN</name>
<evidence type="ECO:0000256" key="4">
    <source>
        <dbReference type="ARBA" id="ARBA00022759"/>
    </source>
</evidence>
<evidence type="ECO:0000256" key="7">
    <source>
        <dbReference type="ARBA" id="ARBA00023016"/>
    </source>
</evidence>
<keyword evidence="2" id="KW-1277">Toxin-antitoxin system</keyword>
<dbReference type="GO" id="GO:0016787">
    <property type="term" value="F:hydrolase activity"/>
    <property type="evidence" value="ECO:0007669"/>
    <property type="project" value="UniProtKB-KW"/>
</dbReference>